<comment type="caution">
    <text evidence="1">The sequence shown here is derived from an EMBL/GenBank/DDBJ whole genome shotgun (WGS) entry which is preliminary data.</text>
</comment>
<gene>
    <name evidence="1" type="ORF">Q763_08540</name>
</gene>
<dbReference type="STRING" id="1406840.Q763_08540"/>
<keyword evidence="1" id="KW-0030">Aminoacyl-tRNA synthetase</keyword>
<keyword evidence="2" id="KW-1185">Reference proteome</keyword>
<dbReference type="Proteomes" id="UP000030129">
    <property type="component" value="Unassembled WGS sequence"/>
</dbReference>
<keyword evidence="1" id="KW-0436">Ligase</keyword>
<dbReference type="eggNOG" id="ENOG50316WB">
    <property type="taxonomic scope" value="Bacteria"/>
</dbReference>
<dbReference type="GO" id="GO:0004812">
    <property type="term" value="F:aminoacyl-tRNA ligase activity"/>
    <property type="evidence" value="ECO:0007669"/>
    <property type="project" value="UniProtKB-KW"/>
</dbReference>
<sequence length="135" mass="15690">MRKDITIPVVENVYVAVMQEWNEDFNENTWYAYLINDNKDKIETAIVVSNANGVIDGEQRKTSMMRHAYQEVPGNSAVKIEMMDKTVLQLHNKFMVTYFKDNVMYEKDYIFIAGSINEDDVEELPVIEKKGILSK</sequence>
<evidence type="ECO:0000313" key="2">
    <source>
        <dbReference type="Proteomes" id="UP000030129"/>
    </source>
</evidence>
<dbReference type="AlphaFoldDB" id="A0A0A2LLH7"/>
<dbReference type="RefSeq" id="WP_035133428.1">
    <property type="nucleotide sequence ID" value="NZ_JRLV01000008.1"/>
</dbReference>
<organism evidence="1 2">
    <name type="scientific">Flavobacterium beibuense F44-8</name>
    <dbReference type="NCBI Taxonomy" id="1406840"/>
    <lineage>
        <taxon>Bacteria</taxon>
        <taxon>Pseudomonadati</taxon>
        <taxon>Bacteroidota</taxon>
        <taxon>Flavobacteriia</taxon>
        <taxon>Flavobacteriales</taxon>
        <taxon>Flavobacteriaceae</taxon>
        <taxon>Flavobacterium</taxon>
    </lineage>
</organism>
<protein>
    <submittedName>
        <fullName evidence="1">Phenylalanyl-tRNA synthetase subunit alpha</fullName>
    </submittedName>
</protein>
<evidence type="ECO:0000313" key="1">
    <source>
        <dbReference type="EMBL" id="KGO81122.1"/>
    </source>
</evidence>
<accession>A0A0A2LLH7</accession>
<name>A0A0A2LLH7_9FLAO</name>
<reference evidence="1 2" key="1">
    <citation type="submission" date="2013-09" db="EMBL/GenBank/DDBJ databases">
        <authorList>
            <person name="Zeng Z."/>
            <person name="Chen C."/>
        </authorList>
    </citation>
    <scope>NUCLEOTIDE SEQUENCE [LARGE SCALE GENOMIC DNA]</scope>
    <source>
        <strain evidence="1 2">F44-8</strain>
    </source>
</reference>
<dbReference type="EMBL" id="JRLV01000008">
    <property type="protein sequence ID" value="KGO81122.1"/>
    <property type="molecule type" value="Genomic_DNA"/>
</dbReference>
<proteinExistence type="predicted"/>